<dbReference type="Proteomes" id="UP000001304">
    <property type="component" value="Chromosome"/>
</dbReference>
<dbReference type="InterPro" id="IPR007555">
    <property type="entry name" value="DUF499"/>
</dbReference>
<evidence type="ECO:0000313" key="2">
    <source>
        <dbReference type="Proteomes" id="UP000001304"/>
    </source>
</evidence>
<protein>
    <submittedName>
        <fullName evidence="1">ATPase</fullName>
    </submittedName>
</protein>
<dbReference type="BioCyc" id="IAGG583356:GHAH-726-MONOMER"/>
<proteinExistence type="predicted"/>
<dbReference type="KEGG" id="iag:Igag_0730"/>
<organism evidence="1 2">
    <name type="scientific">Ignisphaera aggregans (strain DSM 17230 / JCM 13409 / AQ1.S1)</name>
    <dbReference type="NCBI Taxonomy" id="583356"/>
    <lineage>
        <taxon>Archaea</taxon>
        <taxon>Thermoproteota</taxon>
        <taxon>Thermoprotei</taxon>
        <taxon>Desulfurococcales</taxon>
        <taxon>Desulfurococcaceae</taxon>
        <taxon>Ignisphaera</taxon>
    </lineage>
</organism>
<sequence>MGFLNHVKIWSDVLNSTLDEKAAPHLWSVHLGTEDRIYTDPVEFFRRTIITGPMIEALENIANVFTGKGGSKVLMLQSLFGGGKTHTLLTIYHALRKPTALLEAKTEDIESRKRIEKLVDILTNIGSIQIVVLDPGSTALAPTPVNPLDVPGGYRVQTLWGSLAHQLGRFGEVKLNDESLLPPPPDIIVKLLGDKPTLILADEIADYISRLKRSGDPRLQNYGDQVVAFMEYLAKAIELSRYSILVISIPIEEKPGSGIIVEERYKSSQDIILSLYRSISRVAGKRIVPVAPSDIPSILKVRIFEEIDPVPAKSIAATLTKIYGAEENKEIFGQGADRKAYQIEKTYPFHPSYIETLINIVDKHEGLQKTRDLIKLTRKIIRKIANENTDVELIMPFHIDVEDREIRSMLLSHELYRQYDTVVNEDIIEKTKEYEKPVLAKIIAKTIFVKSFVYAGLLEYRQIYPDKYDIAVSSYEPSTARRLAIQPKDYIDALQWLSNNLTYLLTDTSGIHYWFTQIASPIRRVEMVARTIDDGEALKVVKDYAMKLMARPISEVISSSRRHSRGAPIVTPFKVESSMVLTEPRSIDYDSRGYVVVAILSHLRDNDIEKMIYETSSGGHRRYANTVYLIYPSDNNYTSVMLGHAKRKIACDIVSEELGTLYRDEDIREVMEKKLRGYCTGEGGVISLLAQSILQGLNTVAYPSFDEQNHRNTFRITETSTGAESIVENVTRTLKSIKPQKYYEELDFETLEYLLSQVGIDISEGDMSRSVSDIIDYFYSNPRLPIVRETTVKDALIDGVKKLKIGIKKEGKIYYKKVYECQSRYECRLPSYEEGEVPSDIGLNDVVLPWRTALREQIEGLKGVKEEKVSGGIRRIWYAFYISGNPIPVDEALEKFDIGVLRESPLVRVVEFLQEGVDIKLDRYEAIATPGEDLSINIVVERIGSFKGDVTLVASNGSLSLDKIVLGDDRPSAIVEWRLRAPDKPGEYSYDIKVLNSLGETLRSAKINIIVKPKGIRPIQGVPPKGSKISMLEIEMGMPNLGPIRIFSTRLGSECDVEEAVLEVEAEIQDRRSKIALRLNNVTLDDVKSMFSAIVTRYGGLFVKHISYRVRLKPRKGDYVIVPEFSEADIKELENCKCITYYPYEE</sequence>
<reference evidence="1 2" key="1">
    <citation type="journal article" date="2010" name="Stand. Genomic Sci.">
        <title>Complete genome sequence of Ignisphaera aggregans type strain (AQ1.S1).</title>
        <authorList>
            <person name="Goker M."/>
            <person name="Held B."/>
            <person name="Lapidus A."/>
            <person name="Nolan M."/>
            <person name="Spring S."/>
            <person name="Yasawong M."/>
            <person name="Lucas S."/>
            <person name="Glavina Del Rio T."/>
            <person name="Tice H."/>
            <person name="Cheng J.F."/>
            <person name="Goodwin L."/>
            <person name="Tapia R."/>
            <person name="Pitluck S."/>
            <person name="Liolios K."/>
            <person name="Ivanova N."/>
            <person name="Mavromatis K."/>
            <person name="Mikhailova N."/>
            <person name="Pati A."/>
            <person name="Chen A."/>
            <person name="Palaniappan K."/>
            <person name="Brambilla E."/>
            <person name="Land M."/>
            <person name="Hauser L."/>
            <person name="Chang Y.J."/>
            <person name="Jeffries C.D."/>
            <person name="Brettin T."/>
            <person name="Detter J.C."/>
            <person name="Han C."/>
            <person name="Rohde M."/>
            <person name="Sikorski J."/>
            <person name="Woyke T."/>
            <person name="Bristow J."/>
            <person name="Eisen J.A."/>
            <person name="Markowitz V."/>
            <person name="Hugenholtz P."/>
            <person name="Kyrpides N.C."/>
            <person name="Klenk H.P."/>
        </authorList>
    </citation>
    <scope>NUCLEOTIDE SEQUENCE [LARGE SCALE GENOMIC DNA]</scope>
    <source>
        <strain evidence="2">DSM 17230 / JCM 13409 / AQ1.S1</strain>
    </source>
</reference>
<dbReference type="AlphaFoldDB" id="E0ST83"/>
<keyword evidence="2" id="KW-1185">Reference proteome</keyword>
<dbReference type="EMBL" id="CP002098">
    <property type="protein sequence ID" value="ADM27560.1"/>
    <property type="molecule type" value="Genomic_DNA"/>
</dbReference>
<accession>E0ST83</accession>
<gene>
    <name evidence="1" type="ordered locus">Igag_0730</name>
</gene>
<evidence type="ECO:0000313" key="1">
    <source>
        <dbReference type="EMBL" id="ADM27560.1"/>
    </source>
</evidence>
<dbReference type="STRING" id="583356.Igag_0730"/>
<dbReference type="Pfam" id="PF04465">
    <property type="entry name" value="DUF499"/>
    <property type="match status" value="1"/>
</dbReference>
<name>E0ST83_IGNAA</name>
<dbReference type="HOGENOM" id="CLU_280048_0_0_2"/>